<protein>
    <submittedName>
        <fullName evidence="1">Uncharacterized protein</fullName>
    </submittedName>
</protein>
<dbReference type="KEGG" id="vg:6372712"/>
<name>B3FJQ4_BP201</name>
<proteinExistence type="predicted"/>
<keyword evidence="2" id="KW-1185">Reference proteome</keyword>
<reference evidence="1 2" key="1">
    <citation type="journal article" date="2008" name="Virology">
        <title>Characterization of Pseudomonas chlororaphis myovirus 201varphi2-1 via genomic sequencing, mass spectrometry, and electron microscopy.</title>
        <authorList>
            <person name="Thomas J.A."/>
            <person name="Rolando M.R."/>
            <person name="Carroll C.A."/>
            <person name="Shen P.S."/>
            <person name="Belnap D.M."/>
            <person name="Weintraub S.T."/>
            <person name="Serwer P."/>
            <person name="Hardies S.C."/>
        </authorList>
    </citation>
    <scope>NUCLEOTIDE SEQUENCE</scope>
</reference>
<evidence type="ECO:0000313" key="1">
    <source>
        <dbReference type="EMBL" id="ABY63219.1"/>
    </source>
</evidence>
<evidence type="ECO:0000313" key="2">
    <source>
        <dbReference type="Proteomes" id="UP000002421"/>
    </source>
</evidence>
<sequence length="233" mass="27040">MELYRDLVFKRNIHGYAEETRVQLYRTHIRQLPFWVVYHPHNEELDLRKVEKLGSYFLAPESVVGYFRSFYNAWATGSEFIPSIDMTDEALHALRSARPDPNGLMYRVIYRNPFADIPECAFGHGLYDIDEPRFVSTKTSSIGHWCIYNEHVAKAVTRVHAAMPFSGYVWDRLCNNPSGGYMVVQATPFNPSGNPIEGEEWRDIEEAPVWNISVRLDFNADMSDIETIFELKH</sequence>
<accession>B3FJQ4</accession>
<dbReference type="EMBL" id="EU197055">
    <property type="protein sequence ID" value="ABY63219.1"/>
    <property type="molecule type" value="Genomic_DNA"/>
</dbReference>
<gene>
    <name evidence="1" type="ORF">201phi2-1p395</name>
</gene>
<dbReference type="Proteomes" id="UP000002421">
    <property type="component" value="Segment"/>
</dbReference>
<organism evidence="1 2">
    <name type="scientific">Pseudomonas phage 201phi2-1</name>
    <name type="common">Pseudomonas chlororaphis phage 201phi2-1</name>
    <dbReference type="NCBI Taxonomy" id="198110"/>
    <lineage>
        <taxon>Viruses</taxon>
        <taxon>Duplodnaviria</taxon>
        <taxon>Heunggongvirae</taxon>
        <taxon>Uroviricota</taxon>
        <taxon>Caudoviricetes</taxon>
        <taxon>Chimalliviridae</taxon>
        <taxon>Serwervirus</taxon>
        <taxon>Serwervirus 201phi21</taxon>
    </lineage>
</organism>
<dbReference type="RefSeq" id="YP_001957115.1">
    <property type="nucleotide sequence ID" value="NC_010821.1"/>
</dbReference>
<organismHost>
    <name type="scientific">Pseudomonas chlororaphis</name>
    <dbReference type="NCBI Taxonomy" id="587753"/>
</organismHost>